<feature type="compositionally biased region" description="Low complexity" evidence="1">
    <location>
        <begin position="88"/>
        <end position="108"/>
    </location>
</feature>
<evidence type="ECO:0000313" key="3">
    <source>
        <dbReference type="Proteomes" id="UP000765509"/>
    </source>
</evidence>
<evidence type="ECO:0000313" key="2">
    <source>
        <dbReference type="EMBL" id="MBW0522921.1"/>
    </source>
</evidence>
<reference evidence="2" key="1">
    <citation type="submission" date="2021-03" db="EMBL/GenBank/DDBJ databases">
        <title>Draft genome sequence of rust myrtle Austropuccinia psidii MF-1, a brazilian biotype.</title>
        <authorList>
            <person name="Quecine M.C."/>
            <person name="Pachon D.M.R."/>
            <person name="Bonatelli M.L."/>
            <person name="Correr F.H."/>
            <person name="Franceschini L.M."/>
            <person name="Leite T.F."/>
            <person name="Margarido G.R.A."/>
            <person name="Almeida C.A."/>
            <person name="Ferrarezi J.A."/>
            <person name="Labate C.A."/>
        </authorList>
    </citation>
    <scope>NUCLEOTIDE SEQUENCE</scope>
    <source>
        <strain evidence="2">MF-1</strain>
    </source>
</reference>
<proteinExistence type="predicted"/>
<feature type="region of interest" description="Disordered" evidence="1">
    <location>
        <begin position="88"/>
        <end position="123"/>
    </location>
</feature>
<feature type="compositionally biased region" description="Low complexity" evidence="1">
    <location>
        <begin position="139"/>
        <end position="156"/>
    </location>
</feature>
<dbReference type="EMBL" id="AVOT02029917">
    <property type="protein sequence ID" value="MBW0522921.1"/>
    <property type="molecule type" value="Genomic_DNA"/>
</dbReference>
<accession>A0A9Q3EQ57</accession>
<organism evidence="2 3">
    <name type="scientific">Austropuccinia psidii MF-1</name>
    <dbReference type="NCBI Taxonomy" id="1389203"/>
    <lineage>
        <taxon>Eukaryota</taxon>
        <taxon>Fungi</taxon>
        <taxon>Dikarya</taxon>
        <taxon>Basidiomycota</taxon>
        <taxon>Pucciniomycotina</taxon>
        <taxon>Pucciniomycetes</taxon>
        <taxon>Pucciniales</taxon>
        <taxon>Sphaerophragmiaceae</taxon>
        <taxon>Austropuccinia</taxon>
    </lineage>
</organism>
<name>A0A9Q3EQ57_9BASI</name>
<feature type="compositionally biased region" description="Polar residues" evidence="1">
    <location>
        <begin position="109"/>
        <end position="123"/>
    </location>
</feature>
<sequence length="285" mass="31148">MSLTPPPPPPPSNPILKLLTCQTPKLVKKVSASPSSTHSRQILADITHQITNTPTSLHRSRSFNLHLIAPRFHRLSGPITRSRSMIQSINSSQSSTLPTPRSSRSNTPIQNENNSHSTPSSSNLHLHRLSTALNINTTSSRNLSTSSSLNQSHSPNYFHNNRLTQQRLSIDSLRFHPPFITSPTYSNPSTPLTPTSQTSTNQPNLIRSSSSNSSSSAASSSSSSPHQSNRQPNSLNTSLRDRRRLERSDGSSNLIAGSKRTSSSNSQPESLSKRPKRNQSSLGRL</sequence>
<protein>
    <submittedName>
        <fullName evidence="2">Uncharacterized protein</fullName>
    </submittedName>
</protein>
<feature type="compositionally biased region" description="Polar residues" evidence="1">
    <location>
        <begin position="253"/>
        <end position="270"/>
    </location>
</feature>
<gene>
    <name evidence="2" type="ORF">O181_062636</name>
</gene>
<feature type="compositionally biased region" description="Low complexity" evidence="1">
    <location>
        <begin position="181"/>
        <end position="234"/>
    </location>
</feature>
<feature type="region of interest" description="Disordered" evidence="1">
    <location>
        <begin position="139"/>
        <end position="158"/>
    </location>
</feature>
<dbReference type="AlphaFoldDB" id="A0A9Q3EQ57"/>
<feature type="compositionally biased region" description="Basic and acidic residues" evidence="1">
    <location>
        <begin position="239"/>
        <end position="249"/>
    </location>
</feature>
<dbReference type="Proteomes" id="UP000765509">
    <property type="component" value="Unassembled WGS sequence"/>
</dbReference>
<keyword evidence="3" id="KW-1185">Reference proteome</keyword>
<feature type="region of interest" description="Disordered" evidence="1">
    <location>
        <begin position="179"/>
        <end position="285"/>
    </location>
</feature>
<evidence type="ECO:0000256" key="1">
    <source>
        <dbReference type="SAM" id="MobiDB-lite"/>
    </source>
</evidence>
<comment type="caution">
    <text evidence="2">The sequence shown here is derived from an EMBL/GenBank/DDBJ whole genome shotgun (WGS) entry which is preliminary data.</text>
</comment>